<feature type="coiled-coil region" evidence="1">
    <location>
        <begin position="94"/>
        <end position="128"/>
    </location>
</feature>
<accession>A0A8T9Q934</accession>
<reference evidence="2" key="1">
    <citation type="submission" date="2022-04" db="EMBL/GenBank/DDBJ databases">
        <title>Hymenobacter sp. isolated from the air.</title>
        <authorList>
            <person name="Won M."/>
            <person name="Lee C.-M."/>
            <person name="Woen H.-Y."/>
            <person name="Kwon S.-W."/>
        </authorList>
    </citation>
    <scope>NUCLEOTIDE SEQUENCE</scope>
    <source>
        <strain evidence="2">5116S-3</strain>
    </source>
</reference>
<evidence type="ECO:0000313" key="3">
    <source>
        <dbReference type="Proteomes" id="UP000831796"/>
    </source>
</evidence>
<evidence type="ECO:0000313" key="2">
    <source>
        <dbReference type="EMBL" id="UOQ74024.1"/>
    </source>
</evidence>
<organism evidence="2 3">
    <name type="scientific">Hymenobacter cellulosilyticus</name>
    <dbReference type="NCBI Taxonomy" id="2932248"/>
    <lineage>
        <taxon>Bacteria</taxon>
        <taxon>Pseudomonadati</taxon>
        <taxon>Bacteroidota</taxon>
        <taxon>Cytophagia</taxon>
        <taxon>Cytophagales</taxon>
        <taxon>Hymenobacteraceae</taxon>
        <taxon>Hymenobacter</taxon>
    </lineage>
</organism>
<dbReference type="AlphaFoldDB" id="A0A8T9Q934"/>
<evidence type="ECO:0000256" key="1">
    <source>
        <dbReference type="SAM" id="Coils"/>
    </source>
</evidence>
<dbReference type="EMBL" id="CP095046">
    <property type="protein sequence ID" value="UOQ74024.1"/>
    <property type="molecule type" value="Genomic_DNA"/>
</dbReference>
<dbReference type="Proteomes" id="UP000831796">
    <property type="component" value="Chromosome"/>
</dbReference>
<keyword evidence="1" id="KW-0175">Coiled coil</keyword>
<name>A0A8T9Q934_9BACT</name>
<keyword evidence="3" id="KW-1185">Reference proteome</keyword>
<gene>
    <name evidence="2" type="ORF">MUN79_09085</name>
</gene>
<sequence>MGIHPESKHPKKSIRLKYNRKKIHLINALEQFILMAEQLLDENKNGRTYKRRESEHLLEESKKLLNLFPNKDRQTKEITDDDHDNFIKMLDEAYKNTQRMKIDLEESADQYERMMEELKIERDKLNKKNNPNK</sequence>
<protein>
    <submittedName>
        <fullName evidence="2">Uncharacterized protein</fullName>
    </submittedName>
</protein>
<proteinExistence type="predicted"/>
<dbReference type="KEGG" id="hcu:MUN79_09085"/>
<dbReference type="RefSeq" id="WP_244677368.1">
    <property type="nucleotide sequence ID" value="NZ_CP095046.1"/>
</dbReference>